<evidence type="ECO:0000256" key="1">
    <source>
        <dbReference type="ARBA" id="ARBA00022729"/>
    </source>
</evidence>
<dbReference type="InterPro" id="IPR005546">
    <property type="entry name" value="Autotransporte_beta"/>
</dbReference>
<dbReference type="AlphaFoldDB" id="A0A8G0ZU62"/>
<dbReference type="NCBIfam" id="TIGR02601">
    <property type="entry name" value="autotrns_rpt"/>
    <property type="match status" value="2"/>
</dbReference>
<evidence type="ECO:0000313" key="4">
    <source>
        <dbReference type="EMBL" id="QYZ68961.1"/>
    </source>
</evidence>
<dbReference type="SUPFAM" id="SSF103515">
    <property type="entry name" value="Autotransporter"/>
    <property type="match status" value="1"/>
</dbReference>
<dbReference type="InterPro" id="IPR036709">
    <property type="entry name" value="Autotransporte_beta_dom_sf"/>
</dbReference>
<protein>
    <submittedName>
        <fullName evidence="4">Autotransporter domain-containing protein</fullName>
    </submittedName>
</protein>
<dbReference type="Gene3D" id="2.40.128.130">
    <property type="entry name" value="Autotransporter beta-domain"/>
    <property type="match status" value="1"/>
</dbReference>
<feature type="chain" id="PRO_5034499849" evidence="2">
    <location>
        <begin position="44"/>
        <end position="1213"/>
    </location>
</feature>
<dbReference type="RefSeq" id="WP_220661181.1">
    <property type="nucleotide sequence ID" value="NZ_CP069370.1"/>
</dbReference>
<evidence type="ECO:0000256" key="2">
    <source>
        <dbReference type="SAM" id="SignalP"/>
    </source>
</evidence>
<feature type="domain" description="Autotransporter" evidence="3">
    <location>
        <begin position="936"/>
        <end position="1213"/>
    </location>
</feature>
<dbReference type="SMART" id="SM00869">
    <property type="entry name" value="Autotransporter"/>
    <property type="match status" value="1"/>
</dbReference>
<dbReference type="Proteomes" id="UP000826300">
    <property type="component" value="Chromosome"/>
</dbReference>
<dbReference type="NCBIfam" id="TIGR01414">
    <property type="entry name" value="autotrans_barl"/>
    <property type="match status" value="1"/>
</dbReference>
<dbReference type="InterPro" id="IPR006315">
    <property type="entry name" value="OM_autotransptr_brl_dom"/>
</dbReference>
<dbReference type="Pfam" id="PF03797">
    <property type="entry name" value="Autotransporter"/>
    <property type="match status" value="1"/>
</dbReference>
<dbReference type="Pfam" id="PF12951">
    <property type="entry name" value="PATR"/>
    <property type="match status" value="2"/>
</dbReference>
<evidence type="ECO:0000259" key="3">
    <source>
        <dbReference type="PROSITE" id="PS51208"/>
    </source>
</evidence>
<dbReference type="SUPFAM" id="SSF51126">
    <property type="entry name" value="Pectin lyase-like"/>
    <property type="match status" value="2"/>
</dbReference>
<dbReference type="EMBL" id="CP069370">
    <property type="protein sequence ID" value="QYZ68961.1"/>
    <property type="molecule type" value="Genomic_DNA"/>
</dbReference>
<dbReference type="PROSITE" id="PS51208">
    <property type="entry name" value="AUTOTRANSPORTER"/>
    <property type="match status" value="1"/>
</dbReference>
<gene>
    <name evidence="4" type="ORF">JO391_14575</name>
</gene>
<dbReference type="InterPro" id="IPR011050">
    <property type="entry name" value="Pectin_lyase_fold/virulence"/>
</dbReference>
<reference evidence="4" key="1">
    <citation type="submission" date="2021-02" db="EMBL/GenBank/DDBJ databases">
        <title>Rhodobacter shimadae sp. nov., an aerobic anoxygenic phototrophic bacterium isolated from a hot spring.</title>
        <authorList>
            <person name="Muramatsu S."/>
            <person name="Haruta S."/>
            <person name="Hirose S."/>
            <person name="Hanada S."/>
        </authorList>
    </citation>
    <scope>NUCLEOTIDE SEQUENCE</scope>
    <source>
        <strain evidence="4">N10</strain>
    </source>
</reference>
<sequence>MQSKSAPLAASAAFRPACPIRHRLLASAATVLLMGAGAAPTWAADGDGGAGVGVHTSGGTASILGTGGLGQGSGYANTSGGGGGAGVFGGNGGDGNPLGAGGKHGRGGYVPGMHAFDGGTSVADGGGNGGGGGGTHAYVGNLGGLVEFGNNGLAMGGQGGVGGYRNAEGNNIGGGGGGGGFGAIVTGLNGDSGTITAEILGGWGGDAGELKTSGGGGNGGTGLLIYQPKGDNVITIAGNTQIQGGSGGWGNTKMGDGARGIVLQDGTGNNTINIAGAVSGGNGGENPLTNPAPGNGGNGVAVVNMVGTTTLNISGSVAGGTSSPVPGGTGGVGIIGADLAIQLTGTASVAGGGNGTGGGQAAAIAFTGGTNTLTLNATSAGAPTISGAITHAGTTDALALGGTGAGTINSSVIQGFQSFVKSGTSTWAITGGPIDNIDTWVVNGGTLSIAGNLSSNNAAITLTDATLEVTADVVLDESMQLSGASGISVASGAYVVAPALMTGTGTFTKQGDGALFMSGNSSGYTGDVIIQAGVLGLDGLDPLSNVSSWTLSGGSFDISQNDVPVTAQNFSGSSAQSDVNIGSNALTLAQPADASYAGTFTGTGTLTKTGAGTLVLTADSLFSGTTIIDGGILQFGAGGTTGSIAGDIVNNATLSFNRSDDFTLNNAISGTGNLLLEGSGSATFGTAYSGSITALAGGIRLSGDTLANASAVLGSGAVLSGTGSVGSLTVLGSGIVGPGNSPGTITVNGPLNFSSGSIYQVDATPTGQSDLITASGTVILSSGSAVQVVAAPGSYAANTTYTILTSDNDISGAFGSATSNYAFLTPSLSYDPKTVFLTLTYTGTAFASLAQTGKHAATANAVQGLGFGNEVFDTMLLLSTEAVPGAFDALSGEAYASANTVLQQQSIYLRSAVDDRLRQGLSGQGSGIAAPAGAPGNDMSPMFWMQAYGGSGDTSSDGNAARIDNSIGGLLLGADLALDANVRAGMFGGVSQSTFDADDVNSSGSIDSYNLGLYAGGQFGALGVRGGAAYAWNDVSMSRTVAYPGLTQDNDSSYNANTTQVFGELGYLMDGGAFQFEPLAGLAYMHVNGADFTETGGASALSGSTDSMDTFYSTLGLRVSSAIQLGGRDLTSHATIGWQHAFGDITPETSAGFAGGSSPFTVAGAPIAENSLPLQAGITFALSDTAKIDASYLGQFAEDAMQNAFTLQFSMKF</sequence>
<dbReference type="GO" id="GO:0019867">
    <property type="term" value="C:outer membrane"/>
    <property type="evidence" value="ECO:0007669"/>
    <property type="project" value="InterPro"/>
</dbReference>
<keyword evidence="5" id="KW-1185">Reference proteome</keyword>
<keyword evidence="1 2" id="KW-0732">Signal</keyword>
<name>A0A8G0ZU62_9RHOB</name>
<proteinExistence type="predicted"/>
<feature type="signal peptide" evidence="2">
    <location>
        <begin position="1"/>
        <end position="43"/>
    </location>
</feature>
<accession>A0A8G0ZU62</accession>
<dbReference type="InterPro" id="IPR013425">
    <property type="entry name" value="Autotrns_rpt"/>
</dbReference>
<dbReference type="KEGG" id="nsm:JO391_14575"/>
<evidence type="ECO:0000313" key="5">
    <source>
        <dbReference type="Proteomes" id="UP000826300"/>
    </source>
</evidence>
<organism evidence="4 5">
    <name type="scientific">Neotabrizicola shimadae</name>
    <dbReference type="NCBI Taxonomy" id="2807096"/>
    <lineage>
        <taxon>Bacteria</taxon>
        <taxon>Pseudomonadati</taxon>
        <taxon>Pseudomonadota</taxon>
        <taxon>Alphaproteobacteria</taxon>
        <taxon>Rhodobacterales</taxon>
        <taxon>Paracoccaceae</taxon>
        <taxon>Neotabrizicola</taxon>
    </lineage>
</organism>